<dbReference type="PANTHER" id="PTHR33978:SF18">
    <property type="entry name" value="OS01G0656300 PROTEIN"/>
    <property type="match status" value="1"/>
</dbReference>
<dbReference type="OrthoDB" id="690771at2759"/>
<organism evidence="2 3">
    <name type="scientific">Olea europaea subsp. europaea</name>
    <dbReference type="NCBI Taxonomy" id="158383"/>
    <lineage>
        <taxon>Eukaryota</taxon>
        <taxon>Viridiplantae</taxon>
        <taxon>Streptophyta</taxon>
        <taxon>Embryophyta</taxon>
        <taxon>Tracheophyta</taxon>
        <taxon>Spermatophyta</taxon>
        <taxon>Magnoliopsida</taxon>
        <taxon>eudicotyledons</taxon>
        <taxon>Gunneridae</taxon>
        <taxon>Pentapetalae</taxon>
        <taxon>asterids</taxon>
        <taxon>lamiids</taxon>
        <taxon>Lamiales</taxon>
        <taxon>Oleaceae</taxon>
        <taxon>Oleeae</taxon>
        <taxon>Olea</taxon>
    </lineage>
</organism>
<feature type="region of interest" description="Disordered" evidence="1">
    <location>
        <begin position="1"/>
        <end position="39"/>
    </location>
</feature>
<name>A0A8S0PIN8_OLEEU</name>
<protein>
    <submittedName>
        <fullName evidence="2">Uncharacterized protein</fullName>
    </submittedName>
</protein>
<dbReference type="AlphaFoldDB" id="A0A8S0PIN8"/>
<feature type="compositionally biased region" description="Polar residues" evidence="1">
    <location>
        <begin position="7"/>
        <end position="23"/>
    </location>
</feature>
<keyword evidence="3" id="KW-1185">Reference proteome</keyword>
<feature type="compositionally biased region" description="Low complexity" evidence="1">
    <location>
        <begin position="131"/>
        <end position="140"/>
    </location>
</feature>
<dbReference type="PANTHER" id="PTHR33978">
    <property type="entry name" value="SERINE/THREONINE-KINASE"/>
    <property type="match status" value="1"/>
</dbReference>
<feature type="region of interest" description="Disordered" evidence="1">
    <location>
        <begin position="123"/>
        <end position="144"/>
    </location>
</feature>
<reference evidence="2 3" key="1">
    <citation type="submission" date="2019-12" db="EMBL/GenBank/DDBJ databases">
        <authorList>
            <person name="Alioto T."/>
            <person name="Alioto T."/>
            <person name="Gomez Garrido J."/>
        </authorList>
    </citation>
    <scope>NUCLEOTIDE SEQUENCE [LARGE SCALE GENOMIC DNA]</scope>
</reference>
<dbReference type="Gramene" id="OE9A006434T1">
    <property type="protein sequence ID" value="OE9A006434C1"/>
    <property type="gene ID" value="OE9A006434"/>
</dbReference>
<evidence type="ECO:0000256" key="1">
    <source>
        <dbReference type="SAM" id="MobiDB-lite"/>
    </source>
</evidence>
<comment type="caution">
    <text evidence="2">The sequence shown here is derived from an EMBL/GenBank/DDBJ whole genome shotgun (WGS) entry which is preliminary data.</text>
</comment>
<evidence type="ECO:0000313" key="2">
    <source>
        <dbReference type="EMBL" id="CAA2951656.1"/>
    </source>
</evidence>
<proteinExistence type="predicted"/>
<accession>A0A8S0PIN8</accession>
<gene>
    <name evidence="2" type="ORF">OLEA9_A006434</name>
</gene>
<dbReference type="EMBL" id="CACTIH010000079">
    <property type="protein sequence ID" value="CAA2951656.1"/>
    <property type="molecule type" value="Genomic_DNA"/>
</dbReference>
<sequence>MACPSDVQETSSLLNQKTPMNNNEIQELNEKTEEEKKEERMIKPWDCGSPLYDSHEVVSISHVLERNFMVLPYLSGSTTTKESSVISSSSFRFESKMASGSGKIKRSSMVKFFKDLLEGNLWKKKKNDGNSPSPSQSCSSKSRRTIKGCFRFPRA</sequence>
<evidence type="ECO:0000313" key="3">
    <source>
        <dbReference type="Proteomes" id="UP000594638"/>
    </source>
</evidence>
<feature type="compositionally biased region" description="Basic and acidic residues" evidence="1">
    <location>
        <begin position="28"/>
        <end position="39"/>
    </location>
</feature>
<dbReference type="Proteomes" id="UP000594638">
    <property type="component" value="Unassembled WGS sequence"/>
</dbReference>